<gene>
    <name evidence="1" type="ORF">MTY59_29410</name>
</gene>
<evidence type="ECO:0000313" key="1">
    <source>
        <dbReference type="EMBL" id="BCZ23086.1"/>
    </source>
</evidence>
<dbReference type="EMBL" id="AP024828">
    <property type="protein sequence ID" value="BCZ23086.1"/>
    <property type="molecule type" value="Genomic_DNA"/>
</dbReference>
<name>A0ABM7SSS2_9MYCO</name>
<evidence type="ECO:0000313" key="2">
    <source>
        <dbReference type="Proteomes" id="UP000826012"/>
    </source>
</evidence>
<protein>
    <submittedName>
        <fullName evidence="1">Uncharacterized protein</fullName>
    </submittedName>
</protein>
<reference evidence="1 2" key="1">
    <citation type="submission" date="2021-07" db="EMBL/GenBank/DDBJ databases">
        <title>Complete genome sequence of nontuberculous Mycobacterium sp. TY59.</title>
        <authorList>
            <person name="Fukushima K."/>
        </authorList>
    </citation>
    <scope>NUCLEOTIDE SEQUENCE [LARGE SCALE GENOMIC DNA]</scope>
    <source>
        <strain evidence="1 2">TY59</strain>
    </source>
</reference>
<organism evidence="1 2">
    <name type="scientific">Mycobacterium senriense</name>
    <dbReference type="NCBI Taxonomy" id="2775496"/>
    <lineage>
        <taxon>Bacteria</taxon>
        <taxon>Bacillati</taxon>
        <taxon>Actinomycetota</taxon>
        <taxon>Actinomycetes</taxon>
        <taxon>Mycobacteriales</taxon>
        <taxon>Mycobacteriaceae</taxon>
        <taxon>Mycobacterium</taxon>
        <taxon>Mycobacterium avium complex (MAC)</taxon>
    </lineage>
</organism>
<dbReference type="Proteomes" id="UP000826012">
    <property type="component" value="Chromosome"/>
</dbReference>
<proteinExistence type="predicted"/>
<keyword evidence="2" id="KW-1185">Reference proteome</keyword>
<accession>A0ABM7SSS2</accession>
<sequence length="94" mass="10025">MRAEYPDEGTEIHRLITFLEAYDANGVIRFPGTGHAYPLQIMQHHHAAIAEIAVVPASRSGAAAKTGKRSGIPAVQYQVAWVGASRGRSSVAKG</sequence>